<dbReference type="SUPFAM" id="SSF53474">
    <property type="entry name" value="alpha/beta-Hydrolases"/>
    <property type="match status" value="1"/>
</dbReference>
<dbReference type="PANTHER" id="PTHR46197">
    <property type="entry name" value="PROTEIN ABHD14B-LIKE"/>
    <property type="match status" value="1"/>
</dbReference>
<proteinExistence type="predicted"/>
<sequence>MCDETNSDASALCTLIKSIDLEKALPKRLECLADEVEVIEESISEQVVENGEDLVSIRYLSSFPPISQRLGSTKFDNYILLLHDQTNDANVWQRTLQVLSASGFCCIAPHLTNFVFDEEKIIHFLLKLSSRVETREIVIVASLQRTATQLRVKALIAIGISDTHRLKEEELRENPLPCLIVRGTFDTSIGLNAANKLKHLRNSRLVEIPNGKHLCHLSHPSQFYKILLNFLLNLSVLPQSMH</sequence>
<dbReference type="PANTHER" id="PTHR46197:SF3">
    <property type="entry name" value="AB HYDROLASE-1 DOMAIN-CONTAINING PROTEIN"/>
    <property type="match status" value="1"/>
</dbReference>
<dbReference type="GO" id="GO:0005737">
    <property type="term" value="C:cytoplasm"/>
    <property type="evidence" value="ECO:0007669"/>
    <property type="project" value="UniProtKB-SubCell"/>
</dbReference>
<evidence type="ECO:0000256" key="2">
    <source>
        <dbReference type="ARBA" id="ARBA00022490"/>
    </source>
</evidence>
<keyword evidence="2" id="KW-0963">Cytoplasm</keyword>
<dbReference type="WBParaSite" id="Gr19_v10_g13370.t1">
    <property type="protein sequence ID" value="Gr19_v10_g13370.t1"/>
    <property type="gene ID" value="Gr19_v10_g13370"/>
</dbReference>
<evidence type="ECO:0000313" key="3">
    <source>
        <dbReference type="Proteomes" id="UP000887572"/>
    </source>
</evidence>
<accession>A0A914H2E3</accession>
<dbReference type="Proteomes" id="UP000887572">
    <property type="component" value="Unplaced"/>
</dbReference>
<comment type="subcellular location">
    <subcellularLocation>
        <location evidence="1">Cytoplasm</location>
    </subcellularLocation>
</comment>
<protein>
    <submittedName>
        <fullName evidence="4">Uncharacterized protein</fullName>
    </submittedName>
</protein>
<dbReference type="Gene3D" id="3.40.50.1820">
    <property type="entry name" value="alpha/beta hydrolase"/>
    <property type="match status" value="1"/>
</dbReference>
<evidence type="ECO:0000313" key="4">
    <source>
        <dbReference type="WBParaSite" id="Gr19_v10_g13370.t1"/>
    </source>
</evidence>
<evidence type="ECO:0000256" key="1">
    <source>
        <dbReference type="ARBA" id="ARBA00004496"/>
    </source>
</evidence>
<dbReference type="AlphaFoldDB" id="A0A914H2E3"/>
<dbReference type="InterPro" id="IPR029058">
    <property type="entry name" value="AB_hydrolase_fold"/>
</dbReference>
<organism evidence="3 4">
    <name type="scientific">Globodera rostochiensis</name>
    <name type="common">Golden nematode worm</name>
    <name type="synonym">Heterodera rostochiensis</name>
    <dbReference type="NCBI Taxonomy" id="31243"/>
    <lineage>
        <taxon>Eukaryota</taxon>
        <taxon>Metazoa</taxon>
        <taxon>Ecdysozoa</taxon>
        <taxon>Nematoda</taxon>
        <taxon>Chromadorea</taxon>
        <taxon>Rhabditida</taxon>
        <taxon>Tylenchina</taxon>
        <taxon>Tylenchomorpha</taxon>
        <taxon>Tylenchoidea</taxon>
        <taxon>Heteroderidae</taxon>
        <taxon>Heteroderinae</taxon>
        <taxon>Globodera</taxon>
    </lineage>
</organism>
<name>A0A914H2E3_GLORO</name>
<reference evidence="4" key="1">
    <citation type="submission" date="2022-11" db="UniProtKB">
        <authorList>
            <consortium name="WormBaseParasite"/>
        </authorList>
    </citation>
    <scope>IDENTIFICATION</scope>
</reference>
<keyword evidence="3" id="KW-1185">Reference proteome</keyword>